<dbReference type="EMBL" id="CACVKT020003837">
    <property type="protein sequence ID" value="CAC5386048.1"/>
    <property type="molecule type" value="Genomic_DNA"/>
</dbReference>
<evidence type="ECO:0000313" key="2">
    <source>
        <dbReference type="EMBL" id="CAC5386048.1"/>
    </source>
</evidence>
<dbReference type="AlphaFoldDB" id="A0A6J8BQ16"/>
<name>A0A6J8BQ16_MYTCO</name>
<evidence type="ECO:0000313" key="3">
    <source>
        <dbReference type="Proteomes" id="UP000507470"/>
    </source>
</evidence>
<dbReference type="InterPro" id="IPR011992">
    <property type="entry name" value="EF-hand-dom_pair"/>
</dbReference>
<dbReference type="Gene3D" id="1.10.238.10">
    <property type="entry name" value="EF-hand"/>
    <property type="match status" value="1"/>
</dbReference>
<dbReference type="OrthoDB" id="6048781at2759"/>
<keyword evidence="1" id="KW-0732">Signal</keyword>
<proteinExistence type="predicted"/>
<organism evidence="2 3">
    <name type="scientific">Mytilus coruscus</name>
    <name type="common">Sea mussel</name>
    <dbReference type="NCBI Taxonomy" id="42192"/>
    <lineage>
        <taxon>Eukaryota</taxon>
        <taxon>Metazoa</taxon>
        <taxon>Spiralia</taxon>
        <taxon>Lophotrochozoa</taxon>
        <taxon>Mollusca</taxon>
        <taxon>Bivalvia</taxon>
        <taxon>Autobranchia</taxon>
        <taxon>Pteriomorphia</taxon>
        <taxon>Mytilida</taxon>
        <taxon>Mytiloidea</taxon>
        <taxon>Mytilidae</taxon>
        <taxon>Mytilinae</taxon>
        <taxon>Mytilus</taxon>
    </lineage>
</organism>
<dbReference type="Proteomes" id="UP000507470">
    <property type="component" value="Unassembled WGS sequence"/>
</dbReference>
<reference evidence="2 3" key="1">
    <citation type="submission" date="2020-06" db="EMBL/GenBank/DDBJ databases">
        <authorList>
            <person name="Li R."/>
            <person name="Bekaert M."/>
        </authorList>
    </citation>
    <scope>NUCLEOTIDE SEQUENCE [LARGE SCALE GENOMIC DNA]</scope>
    <source>
        <strain evidence="3">wild</strain>
    </source>
</reference>
<sequence length="181" mass="20482">MDIQLSFFLVISVFCASLAQKKKTTVTGSVTKKEGSGIRVDLGIARKHKNFEFGGSVFGDSKGNRGVNVGLKWKFGKRSAAWTGEHFEVVIMVNHCDFNVYDINEDSVITIDEIYELFPERVDAHRLFKALDFTSADGKVTIEEFKFMAPQVIKTCRHNKTVGATRRMQKHITIPWKFTSL</sequence>
<accession>A0A6J8BQ16</accession>
<keyword evidence="3" id="KW-1185">Reference proteome</keyword>
<evidence type="ECO:0000256" key="1">
    <source>
        <dbReference type="SAM" id="SignalP"/>
    </source>
</evidence>
<dbReference type="SUPFAM" id="SSF47473">
    <property type="entry name" value="EF-hand"/>
    <property type="match status" value="1"/>
</dbReference>
<protein>
    <recommendedName>
        <fullName evidence="4">EF-hand domain-containing protein</fullName>
    </recommendedName>
</protein>
<gene>
    <name evidence="2" type="ORF">MCOR_21533</name>
</gene>
<feature type="chain" id="PRO_5026846770" description="EF-hand domain-containing protein" evidence="1">
    <location>
        <begin position="20"/>
        <end position="181"/>
    </location>
</feature>
<feature type="signal peptide" evidence="1">
    <location>
        <begin position="1"/>
        <end position="19"/>
    </location>
</feature>
<evidence type="ECO:0008006" key="4">
    <source>
        <dbReference type="Google" id="ProtNLM"/>
    </source>
</evidence>